<dbReference type="InterPro" id="IPR040079">
    <property type="entry name" value="Glutathione_S-Trfase"/>
</dbReference>
<dbReference type="EC" id="2.5.1.18" evidence="1"/>
<accession>A0A9N9WZX0</accession>
<dbReference type="Pfam" id="PF02798">
    <property type="entry name" value="GST_N"/>
    <property type="match status" value="1"/>
</dbReference>
<dbReference type="InterPro" id="IPR050213">
    <property type="entry name" value="GST_superfamily"/>
</dbReference>
<evidence type="ECO:0000259" key="6">
    <source>
        <dbReference type="Pfam" id="PF14497"/>
    </source>
</evidence>
<reference evidence="7" key="2">
    <citation type="submission" date="2022-10" db="EMBL/GenBank/DDBJ databases">
        <authorList>
            <consortium name="ENA_rothamsted_submissions"/>
            <consortium name="culmorum"/>
            <person name="King R."/>
        </authorList>
    </citation>
    <scope>NUCLEOTIDE SEQUENCE</scope>
</reference>
<dbReference type="SUPFAM" id="SSF47616">
    <property type="entry name" value="GST C-terminal domain-like"/>
    <property type="match status" value="1"/>
</dbReference>
<evidence type="ECO:0000256" key="3">
    <source>
        <dbReference type="ARBA" id="ARBA00038317"/>
    </source>
</evidence>
<dbReference type="Proteomes" id="UP001153620">
    <property type="component" value="Chromosome 4"/>
</dbReference>
<evidence type="ECO:0000256" key="1">
    <source>
        <dbReference type="ARBA" id="ARBA00012452"/>
    </source>
</evidence>
<keyword evidence="8" id="KW-1185">Reference proteome</keyword>
<dbReference type="GO" id="GO:0006749">
    <property type="term" value="P:glutathione metabolic process"/>
    <property type="evidence" value="ECO:0007669"/>
    <property type="project" value="TreeGrafter"/>
</dbReference>
<dbReference type="EMBL" id="OU895880">
    <property type="protein sequence ID" value="CAG9812376.1"/>
    <property type="molecule type" value="Genomic_DNA"/>
</dbReference>
<reference evidence="7" key="1">
    <citation type="submission" date="2022-01" db="EMBL/GenBank/DDBJ databases">
        <authorList>
            <person name="King R."/>
        </authorList>
    </citation>
    <scope>NUCLEOTIDE SEQUENCE</scope>
</reference>
<protein>
    <recommendedName>
        <fullName evidence="1">glutathione transferase</fullName>
        <ecNumber evidence="1">2.5.1.18</ecNumber>
    </recommendedName>
</protein>
<dbReference type="SFLD" id="SFLDS00019">
    <property type="entry name" value="Glutathione_Transferase_(cytos"/>
    <property type="match status" value="1"/>
</dbReference>
<comment type="catalytic activity">
    <reaction evidence="4">
        <text>RX + glutathione = an S-substituted glutathione + a halide anion + H(+)</text>
        <dbReference type="Rhea" id="RHEA:16437"/>
        <dbReference type="ChEBI" id="CHEBI:15378"/>
        <dbReference type="ChEBI" id="CHEBI:16042"/>
        <dbReference type="ChEBI" id="CHEBI:17792"/>
        <dbReference type="ChEBI" id="CHEBI:57925"/>
        <dbReference type="ChEBI" id="CHEBI:90779"/>
        <dbReference type="EC" id="2.5.1.18"/>
    </reaction>
</comment>
<feature type="domain" description="Glutathione S-transferase C-terminal" evidence="6">
    <location>
        <begin position="111"/>
        <end position="209"/>
    </location>
</feature>
<dbReference type="GO" id="GO:0004602">
    <property type="term" value="F:glutathione peroxidase activity"/>
    <property type="evidence" value="ECO:0007669"/>
    <property type="project" value="UniProtKB-ARBA"/>
</dbReference>
<feature type="domain" description="GST N-terminal" evidence="5">
    <location>
        <begin position="5"/>
        <end position="72"/>
    </location>
</feature>
<dbReference type="Pfam" id="PF14497">
    <property type="entry name" value="GST_C_3"/>
    <property type="match status" value="1"/>
</dbReference>
<dbReference type="PANTHER" id="PTHR11571">
    <property type="entry name" value="GLUTATHIONE S-TRANSFERASE"/>
    <property type="match status" value="1"/>
</dbReference>
<dbReference type="SFLD" id="SFLDG00363">
    <property type="entry name" value="AMPS_(cytGST):_Alpha-__Mu-__Pi"/>
    <property type="match status" value="1"/>
</dbReference>
<dbReference type="CDD" id="cd03039">
    <property type="entry name" value="GST_N_Sigma_like"/>
    <property type="match status" value="1"/>
</dbReference>
<evidence type="ECO:0000313" key="8">
    <source>
        <dbReference type="Proteomes" id="UP001153620"/>
    </source>
</evidence>
<keyword evidence="2" id="KW-0808">Transferase</keyword>
<evidence type="ECO:0000313" key="7">
    <source>
        <dbReference type="EMBL" id="CAG9812376.1"/>
    </source>
</evidence>
<name>A0A9N9WZX0_9DIPT</name>
<dbReference type="PANTHER" id="PTHR11571:SF224">
    <property type="entry name" value="HEMATOPOIETIC PROSTAGLANDIN D SYNTHASE"/>
    <property type="match status" value="1"/>
</dbReference>
<gene>
    <name evidence="7" type="ORF">CHIRRI_LOCUS15181</name>
</gene>
<dbReference type="InterPro" id="IPR004046">
    <property type="entry name" value="GST_C"/>
</dbReference>
<evidence type="ECO:0000256" key="2">
    <source>
        <dbReference type="ARBA" id="ARBA00022679"/>
    </source>
</evidence>
<dbReference type="FunFam" id="3.40.30.10:FF:000035">
    <property type="entry name" value="hematopoietic prostaglandin D synthase"/>
    <property type="match status" value="1"/>
</dbReference>
<proteinExistence type="inferred from homology"/>
<dbReference type="AlphaFoldDB" id="A0A9N9WZX0"/>
<evidence type="ECO:0000256" key="4">
    <source>
        <dbReference type="ARBA" id="ARBA00047960"/>
    </source>
</evidence>
<dbReference type="InterPro" id="IPR004045">
    <property type="entry name" value="Glutathione_S-Trfase_N"/>
</dbReference>
<dbReference type="InterPro" id="IPR036282">
    <property type="entry name" value="Glutathione-S-Trfase_C_sf"/>
</dbReference>
<dbReference type="Gene3D" id="3.40.30.10">
    <property type="entry name" value="Glutaredoxin"/>
    <property type="match status" value="1"/>
</dbReference>
<organism evidence="7 8">
    <name type="scientific">Chironomus riparius</name>
    <dbReference type="NCBI Taxonomy" id="315576"/>
    <lineage>
        <taxon>Eukaryota</taxon>
        <taxon>Metazoa</taxon>
        <taxon>Ecdysozoa</taxon>
        <taxon>Arthropoda</taxon>
        <taxon>Hexapoda</taxon>
        <taxon>Insecta</taxon>
        <taxon>Pterygota</taxon>
        <taxon>Neoptera</taxon>
        <taxon>Endopterygota</taxon>
        <taxon>Diptera</taxon>
        <taxon>Nematocera</taxon>
        <taxon>Chironomoidea</taxon>
        <taxon>Chironomidae</taxon>
        <taxon>Chironominae</taxon>
        <taxon>Chironomus</taxon>
    </lineage>
</organism>
<sequence length="214" mass="24730">MSSYKVHYFNYRARAEVIRFLLSYGGVNFDDIRFEEDVWPKIKPTMPFGKVPVLEVDGEKYSHTIAICNFLGEKFNLAGSNEIEKMQIQTAALFIYDLIGITEDVSYGYKDSFGEENYQKELNKLISETIPASLERFDDIVAKNNGYFINGKLSWVDLYFTSVADYFQGLFDWAEIKLDGNFVDKHKNLKNLRDKVLAIESIKNWVGKRPVTIV</sequence>
<dbReference type="SUPFAM" id="SSF52833">
    <property type="entry name" value="Thioredoxin-like"/>
    <property type="match status" value="1"/>
</dbReference>
<evidence type="ECO:0000259" key="5">
    <source>
        <dbReference type="Pfam" id="PF02798"/>
    </source>
</evidence>
<dbReference type="SFLD" id="SFLDG01205">
    <property type="entry name" value="AMPS.1"/>
    <property type="match status" value="1"/>
</dbReference>
<dbReference type="Gene3D" id="1.20.1050.10">
    <property type="match status" value="1"/>
</dbReference>
<dbReference type="GO" id="GO:0004364">
    <property type="term" value="F:glutathione transferase activity"/>
    <property type="evidence" value="ECO:0007669"/>
    <property type="project" value="UniProtKB-EC"/>
</dbReference>
<dbReference type="InterPro" id="IPR036249">
    <property type="entry name" value="Thioredoxin-like_sf"/>
</dbReference>
<comment type="similarity">
    <text evidence="3">Belongs to the GST superfamily. Sigma family.</text>
</comment>
<dbReference type="OrthoDB" id="414243at2759"/>